<dbReference type="Proteomes" id="UP001178507">
    <property type="component" value="Unassembled WGS sequence"/>
</dbReference>
<accession>A0AA36IU18</accession>
<protein>
    <submittedName>
        <fullName evidence="2">Uncharacterized protein</fullName>
    </submittedName>
</protein>
<feature type="coiled-coil region" evidence="1">
    <location>
        <begin position="22"/>
        <end position="49"/>
    </location>
</feature>
<dbReference type="EMBL" id="CAUJNA010002435">
    <property type="protein sequence ID" value="CAJ1392886.1"/>
    <property type="molecule type" value="Genomic_DNA"/>
</dbReference>
<keyword evidence="1" id="KW-0175">Coiled coil</keyword>
<evidence type="ECO:0000256" key="1">
    <source>
        <dbReference type="SAM" id="Coils"/>
    </source>
</evidence>
<proteinExistence type="predicted"/>
<comment type="caution">
    <text evidence="2">The sequence shown here is derived from an EMBL/GenBank/DDBJ whole genome shotgun (WGS) entry which is preliminary data.</text>
</comment>
<dbReference type="AlphaFoldDB" id="A0AA36IU18"/>
<evidence type="ECO:0000313" key="2">
    <source>
        <dbReference type="EMBL" id="CAJ1392886.1"/>
    </source>
</evidence>
<organism evidence="2 3">
    <name type="scientific">Effrenium voratum</name>
    <dbReference type="NCBI Taxonomy" id="2562239"/>
    <lineage>
        <taxon>Eukaryota</taxon>
        <taxon>Sar</taxon>
        <taxon>Alveolata</taxon>
        <taxon>Dinophyceae</taxon>
        <taxon>Suessiales</taxon>
        <taxon>Symbiodiniaceae</taxon>
        <taxon>Effrenium</taxon>
    </lineage>
</organism>
<keyword evidence="3" id="KW-1185">Reference proteome</keyword>
<reference evidence="2" key="1">
    <citation type="submission" date="2023-08" db="EMBL/GenBank/DDBJ databases">
        <authorList>
            <person name="Chen Y."/>
            <person name="Shah S."/>
            <person name="Dougan E. K."/>
            <person name="Thang M."/>
            <person name="Chan C."/>
        </authorList>
    </citation>
    <scope>NUCLEOTIDE SEQUENCE</scope>
</reference>
<gene>
    <name evidence="2" type="ORF">EVOR1521_LOCUS17872</name>
</gene>
<evidence type="ECO:0000313" key="3">
    <source>
        <dbReference type="Proteomes" id="UP001178507"/>
    </source>
</evidence>
<sequence>MSVDLSQLWRLREECLQIKAYNEALNKAIEVQRQEKERADRQNARHRRRDALDETMCRQREALAQRLKRRALLTWHLPSRRCHFQRLALEREGTAFWRGRWLRAWRLACIDSQLLSQEEVRREREMLASGVDAKLEKAKADLRAARRRHLSLHLTALDRAKESAEWQICQRVFLSWSWQVSLEAIHRRQVMLLESRCRSSRFLQDMLLMWRSLCEPHRLPRVPCLEARSVLVLEQMAVDRLRVIIDAWSHEAGFLEKRQAAANFQQIFPLRAAAFLAQRLEAAAASASLWQWRRFTRAHAWEAWSKATQSRQEREAEMSSRRHLADLRWRSEFEAVAGSLLLRWALSHWVASWLSPQRSARQKAQQENLRLQSFLAESEGRAMMRAREPAVAAGALRIGSLVHGRLRLALGLLAPAAEESVFQQLQVCQASASRSAAERQSMEDWFVEQQHGVGRARRTAQEVAGAWVAYLQLRLFRRSLLAWRVGMLKLQVERKRQWQEMQRRSQADAYRERCRDKQAKAAEALFSSTGHQSVRLALRQWHGVAFKERRSKEIARLREQSQARIAQQQRRIEQANLATIRYREHAFAPFFAASEEGSAKWLQIFLWDWKRAVTSSASKRILRLWRIIASMELFKCKVWLAESCIRLWACVVRVARLEASAEDHLLPIMAIQAEARLQASVEARIAAGESLLLLHTLLCAWRRFRQVEMLKLEVQRACQRWNGEERKVMQTLRDVEHSVGKVWGFAVHAMDKHHAREDLRDVLLAWAQEACYGKVETQLLAACEEAHKGPQEQRRFEAMVRERWTDRSLRFHQRDRARSCVASYLSSWRQAALQETAQRRRRERKERAASVIERWLDQERLREVQSIFDAWQLAVCSARQQWLEQRRRWLETVLEHSDAAWAQPAVPSLQEKAFQPQRRPRLQSAPIAPLATWRQVQNGHSVRFEAHAGTSTSMHYCHKSCQSLPIQM</sequence>
<name>A0AA36IU18_9DINO</name>